<proteinExistence type="predicted"/>
<dbReference type="Proteomes" id="UP000593571">
    <property type="component" value="Unassembled WGS sequence"/>
</dbReference>
<comment type="caution">
    <text evidence="1">The sequence shown here is derived from an EMBL/GenBank/DDBJ whole genome shotgun (WGS) entry which is preliminary data.</text>
</comment>
<keyword evidence="2" id="KW-1185">Reference proteome</keyword>
<reference evidence="1 2" key="1">
    <citation type="journal article" date="2020" name="Nature">
        <title>Six reference-quality genomes reveal evolution of bat adaptations.</title>
        <authorList>
            <person name="Jebb D."/>
            <person name="Huang Z."/>
            <person name="Pippel M."/>
            <person name="Hughes G.M."/>
            <person name="Lavrichenko K."/>
            <person name="Devanna P."/>
            <person name="Winkler S."/>
            <person name="Jermiin L.S."/>
            <person name="Skirmuntt E.C."/>
            <person name="Katzourakis A."/>
            <person name="Burkitt-Gray L."/>
            <person name="Ray D.A."/>
            <person name="Sullivan K.A.M."/>
            <person name="Roscito J.G."/>
            <person name="Kirilenko B.M."/>
            <person name="Davalos L.M."/>
            <person name="Corthals A.P."/>
            <person name="Power M.L."/>
            <person name="Jones G."/>
            <person name="Ransome R.D."/>
            <person name="Dechmann D.K.N."/>
            <person name="Locatelli A.G."/>
            <person name="Puechmaille S.J."/>
            <person name="Fedrigo O."/>
            <person name="Jarvis E.D."/>
            <person name="Hiller M."/>
            <person name="Vernes S.C."/>
            <person name="Myers E.W."/>
            <person name="Teeling E.C."/>
        </authorList>
    </citation>
    <scope>NUCLEOTIDE SEQUENCE [LARGE SCALE GENOMIC DNA]</scope>
    <source>
        <strain evidence="1">MRouAeg1</strain>
        <tissue evidence="1">Muscle</tissue>
    </source>
</reference>
<organism evidence="1 2">
    <name type="scientific">Rousettus aegyptiacus</name>
    <name type="common">Egyptian fruit bat</name>
    <name type="synonym">Pteropus aegyptiacus</name>
    <dbReference type="NCBI Taxonomy" id="9407"/>
    <lineage>
        <taxon>Eukaryota</taxon>
        <taxon>Metazoa</taxon>
        <taxon>Chordata</taxon>
        <taxon>Craniata</taxon>
        <taxon>Vertebrata</taxon>
        <taxon>Euteleostomi</taxon>
        <taxon>Mammalia</taxon>
        <taxon>Eutheria</taxon>
        <taxon>Laurasiatheria</taxon>
        <taxon>Chiroptera</taxon>
        <taxon>Yinpterochiroptera</taxon>
        <taxon>Pteropodoidea</taxon>
        <taxon>Pteropodidae</taxon>
        <taxon>Rousettinae</taxon>
        <taxon>Rousettus</taxon>
    </lineage>
</organism>
<evidence type="ECO:0000313" key="2">
    <source>
        <dbReference type="Proteomes" id="UP000593571"/>
    </source>
</evidence>
<dbReference type="AlphaFoldDB" id="A0A7J8CIE7"/>
<accession>A0A7J8CIE7</accession>
<evidence type="ECO:0000313" key="1">
    <source>
        <dbReference type="EMBL" id="KAF6410618.1"/>
    </source>
</evidence>
<name>A0A7J8CIE7_ROUAE</name>
<sequence>MMRSLARISAQWYTVGKEWGQGSFAGEPPASPARRRFSVLVGTVGTRPRNLRGRENNVCPGCGGGVLDCIGGEILQKEVHPRPSGFNLTPQRFDAKPKSQQILLFYIEKTKTKKPGRLPHNLHKSQFHRDWR</sequence>
<protein>
    <submittedName>
        <fullName evidence="1">Uncharacterized protein</fullName>
    </submittedName>
</protein>
<gene>
    <name evidence="1" type="ORF">HJG63_009103</name>
</gene>
<dbReference type="EMBL" id="JACASE010000014">
    <property type="protein sequence ID" value="KAF6410618.1"/>
    <property type="molecule type" value="Genomic_DNA"/>
</dbReference>